<feature type="domain" description="3'-5' exonuclease" evidence="20">
    <location>
        <begin position="322"/>
        <end position="509"/>
    </location>
</feature>
<dbReference type="SUPFAM" id="SSF47807">
    <property type="entry name" value="5' to 3' exonuclease, C-terminal subdomain"/>
    <property type="match status" value="1"/>
</dbReference>
<dbReference type="FunFam" id="3.40.50.1010:FF:000001">
    <property type="entry name" value="DNA polymerase I"/>
    <property type="match status" value="1"/>
</dbReference>
<evidence type="ECO:0000256" key="16">
    <source>
        <dbReference type="ARBA" id="ARBA00023204"/>
    </source>
</evidence>
<dbReference type="eggNOG" id="COG0749">
    <property type="taxonomic scope" value="Bacteria"/>
</dbReference>
<dbReference type="GO" id="GO:0004519">
    <property type="term" value="F:endonuclease activity"/>
    <property type="evidence" value="ECO:0007669"/>
    <property type="project" value="UniProtKB-KW"/>
</dbReference>
<dbReference type="Gene3D" id="1.10.150.20">
    <property type="entry name" value="5' to 3' exonuclease, C-terminal subdomain"/>
    <property type="match status" value="2"/>
</dbReference>
<evidence type="ECO:0000313" key="23">
    <source>
        <dbReference type="EMBL" id="EWH09089.1"/>
    </source>
</evidence>
<evidence type="ECO:0000313" key="24">
    <source>
        <dbReference type="Proteomes" id="UP000019276"/>
    </source>
</evidence>
<comment type="catalytic activity">
    <reaction evidence="17 19">
        <text>DNA(n) + a 2'-deoxyribonucleoside 5'-triphosphate = DNA(n+1) + diphosphate</text>
        <dbReference type="Rhea" id="RHEA:22508"/>
        <dbReference type="Rhea" id="RHEA-COMP:17339"/>
        <dbReference type="Rhea" id="RHEA-COMP:17340"/>
        <dbReference type="ChEBI" id="CHEBI:33019"/>
        <dbReference type="ChEBI" id="CHEBI:61560"/>
        <dbReference type="ChEBI" id="CHEBI:173112"/>
        <dbReference type="EC" id="2.7.7.7"/>
    </reaction>
</comment>
<dbReference type="FunFam" id="1.20.1060.10:FF:000001">
    <property type="entry name" value="DNA polymerase I"/>
    <property type="match status" value="1"/>
</dbReference>
<comment type="subunit">
    <text evidence="2">Single-chain monomer with multiple functions.</text>
</comment>
<dbReference type="InterPro" id="IPR029060">
    <property type="entry name" value="PIN-like_dom_sf"/>
</dbReference>
<dbReference type="Pfam" id="PF01367">
    <property type="entry name" value="5_3_exonuc"/>
    <property type="match status" value="1"/>
</dbReference>
<dbReference type="InterPro" id="IPR036397">
    <property type="entry name" value="RNaseH_sf"/>
</dbReference>
<dbReference type="GO" id="GO:0008409">
    <property type="term" value="F:5'-3' exonuclease activity"/>
    <property type="evidence" value="ECO:0007669"/>
    <property type="project" value="UniProtKB-UniRule"/>
</dbReference>
<evidence type="ECO:0000259" key="21">
    <source>
        <dbReference type="SMART" id="SM00475"/>
    </source>
</evidence>
<evidence type="ECO:0000256" key="14">
    <source>
        <dbReference type="ARBA" id="ARBA00022958"/>
    </source>
</evidence>
<dbReference type="InterPro" id="IPR018320">
    <property type="entry name" value="DNA_polymerase_1"/>
</dbReference>
<dbReference type="InterPro" id="IPR008918">
    <property type="entry name" value="HhH2"/>
</dbReference>
<dbReference type="NCBIfam" id="TIGR00593">
    <property type="entry name" value="pola"/>
    <property type="match status" value="1"/>
</dbReference>
<dbReference type="EC" id="2.7.7.7" evidence="3 18"/>
<evidence type="ECO:0000256" key="3">
    <source>
        <dbReference type="ARBA" id="ARBA00012417"/>
    </source>
</evidence>
<dbReference type="SUPFAM" id="SSF88723">
    <property type="entry name" value="PIN domain-like"/>
    <property type="match status" value="1"/>
</dbReference>
<dbReference type="CDD" id="cd09898">
    <property type="entry name" value="H3TH_53EXO"/>
    <property type="match status" value="1"/>
</dbReference>
<evidence type="ECO:0000256" key="4">
    <source>
        <dbReference type="ARBA" id="ARBA00020311"/>
    </source>
</evidence>
<keyword evidence="5 19" id="KW-0808">Transferase</keyword>
<dbReference type="InterPro" id="IPR043502">
    <property type="entry name" value="DNA/RNA_pol_sf"/>
</dbReference>
<comment type="similarity">
    <text evidence="1 19">Belongs to the DNA polymerase type-A family.</text>
</comment>
<keyword evidence="6 19" id="KW-0548">Nucleotidyltransferase</keyword>
<evidence type="ECO:0000256" key="12">
    <source>
        <dbReference type="ARBA" id="ARBA00022839"/>
    </source>
</evidence>
<dbReference type="FunFam" id="3.30.420.10:FF:000026">
    <property type="entry name" value="DNA polymerase I"/>
    <property type="match status" value="1"/>
</dbReference>
<evidence type="ECO:0000256" key="6">
    <source>
        <dbReference type="ARBA" id="ARBA00022695"/>
    </source>
</evidence>
<dbReference type="AlphaFoldDB" id="W7Q8I0"/>
<keyword evidence="11 19" id="KW-0378">Hydrolase</keyword>
<dbReference type="RefSeq" id="WP_035015452.1">
    <property type="nucleotide sequence ID" value="NZ_ARZY01000029.1"/>
</dbReference>
<keyword evidence="12 19" id="KW-0269">Exonuclease</keyword>
<dbReference type="SMART" id="SM00475">
    <property type="entry name" value="53EXOc"/>
    <property type="match status" value="1"/>
</dbReference>
<dbReference type="InterPro" id="IPR012337">
    <property type="entry name" value="RNaseH-like_sf"/>
</dbReference>
<evidence type="ECO:0000259" key="20">
    <source>
        <dbReference type="SMART" id="SM00474"/>
    </source>
</evidence>
<accession>W7Q8I0</accession>
<dbReference type="InterPro" id="IPR001098">
    <property type="entry name" value="DNA-dir_DNA_pol_A_palm_dom"/>
</dbReference>
<keyword evidence="24" id="KW-1185">Reference proteome</keyword>
<dbReference type="GO" id="GO:0003677">
    <property type="term" value="F:DNA binding"/>
    <property type="evidence" value="ECO:0007669"/>
    <property type="project" value="UniProtKB-UniRule"/>
</dbReference>
<dbReference type="GO" id="GO:0008408">
    <property type="term" value="F:3'-5' exonuclease activity"/>
    <property type="evidence" value="ECO:0007669"/>
    <property type="project" value="UniProtKB-UniRule"/>
</dbReference>
<dbReference type="GO" id="GO:0003887">
    <property type="term" value="F:DNA-directed DNA polymerase activity"/>
    <property type="evidence" value="ECO:0007669"/>
    <property type="project" value="UniProtKB-UniRule"/>
</dbReference>
<dbReference type="PANTHER" id="PTHR10133:SF27">
    <property type="entry name" value="DNA POLYMERASE NU"/>
    <property type="match status" value="1"/>
</dbReference>
<evidence type="ECO:0000256" key="7">
    <source>
        <dbReference type="ARBA" id="ARBA00022705"/>
    </source>
</evidence>
<evidence type="ECO:0000256" key="11">
    <source>
        <dbReference type="ARBA" id="ARBA00022801"/>
    </source>
</evidence>
<keyword evidence="10 19" id="KW-0227">DNA damage</keyword>
<dbReference type="Gene3D" id="3.30.420.10">
    <property type="entry name" value="Ribonuclease H-like superfamily/Ribonuclease H"/>
    <property type="match status" value="1"/>
</dbReference>
<dbReference type="InterPro" id="IPR002421">
    <property type="entry name" value="5-3_exonuclease"/>
</dbReference>
<keyword evidence="14" id="KW-0630">Potassium</keyword>
<evidence type="ECO:0000256" key="5">
    <source>
        <dbReference type="ARBA" id="ARBA00022679"/>
    </source>
</evidence>
<dbReference type="CDD" id="cd09859">
    <property type="entry name" value="PIN_53EXO"/>
    <property type="match status" value="1"/>
</dbReference>
<keyword evidence="8" id="KW-0540">Nuclease</keyword>
<gene>
    <name evidence="19" type="primary">polA</name>
    <name evidence="23" type="ORF">DS2_13984</name>
</gene>
<dbReference type="STRING" id="1328313.DS2_13984"/>
<comment type="caution">
    <text evidence="23">The sequence shown here is derived from an EMBL/GenBank/DDBJ whole genome shotgun (WGS) entry which is preliminary data.</text>
</comment>
<dbReference type="GO" id="GO:0006302">
    <property type="term" value="P:double-strand break repair"/>
    <property type="evidence" value="ECO:0007669"/>
    <property type="project" value="TreeGrafter"/>
</dbReference>
<evidence type="ECO:0000256" key="19">
    <source>
        <dbReference type="RuleBase" id="RU004460"/>
    </source>
</evidence>
<feature type="domain" description="5'-3' exonuclease" evidence="21">
    <location>
        <begin position="7"/>
        <end position="268"/>
    </location>
</feature>
<dbReference type="PANTHER" id="PTHR10133">
    <property type="entry name" value="DNA POLYMERASE I"/>
    <property type="match status" value="1"/>
</dbReference>
<dbReference type="Pfam" id="PF00476">
    <property type="entry name" value="DNA_pol_A"/>
    <property type="match status" value="1"/>
</dbReference>
<dbReference type="OrthoDB" id="9806424at2"/>
<dbReference type="SMART" id="SM00279">
    <property type="entry name" value="HhH2"/>
    <property type="match status" value="1"/>
</dbReference>
<dbReference type="SMART" id="SM00474">
    <property type="entry name" value="35EXOc"/>
    <property type="match status" value="1"/>
</dbReference>
<evidence type="ECO:0000259" key="22">
    <source>
        <dbReference type="SMART" id="SM00482"/>
    </source>
</evidence>
<dbReference type="Proteomes" id="UP000019276">
    <property type="component" value="Unassembled WGS sequence"/>
</dbReference>
<evidence type="ECO:0000256" key="2">
    <source>
        <dbReference type="ARBA" id="ARBA00011541"/>
    </source>
</evidence>
<evidence type="ECO:0000256" key="17">
    <source>
        <dbReference type="ARBA" id="ARBA00049244"/>
    </source>
</evidence>
<feature type="domain" description="DNA-directed DNA polymerase family A palm" evidence="22">
    <location>
        <begin position="678"/>
        <end position="885"/>
    </location>
</feature>
<dbReference type="CDD" id="cd06139">
    <property type="entry name" value="DNA_polA_I_Ecoli_like_exo"/>
    <property type="match status" value="1"/>
</dbReference>
<dbReference type="InterPro" id="IPR002298">
    <property type="entry name" value="DNA_polymerase_A"/>
</dbReference>
<keyword evidence="7 19" id="KW-0235">DNA replication</keyword>
<keyword evidence="13 19" id="KW-0239">DNA-directed DNA polymerase</keyword>
<dbReference type="InterPro" id="IPR020045">
    <property type="entry name" value="DNA_polI_H3TH"/>
</dbReference>
<dbReference type="InterPro" id="IPR020046">
    <property type="entry name" value="5-3_exonucl_a-hlix_arch_N"/>
</dbReference>
<evidence type="ECO:0000256" key="13">
    <source>
        <dbReference type="ARBA" id="ARBA00022932"/>
    </source>
</evidence>
<evidence type="ECO:0000256" key="8">
    <source>
        <dbReference type="ARBA" id="ARBA00022722"/>
    </source>
</evidence>
<dbReference type="InterPro" id="IPR019760">
    <property type="entry name" value="DNA-dir_DNA_pol_A_CS"/>
</dbReference>
<dbReference type="Gene3D" id="3.40.50.1010">
    <property type="entry name" value="5'-nuclease"/>
    <property type="match status" value="1"/>
</dbReference>
<dbReference type="Pfam" id="PF02739">
    <property type="entry name" value="5_3_exonuc_N"/>
    <property type="match status" value="1"/>
</dbReference>
<dbReference type="NCBIfam" id="NF004397">
    <property type="entry name" value="PRK05755.1"/>
    <property type="match status" value="1"/>
</dbReference>
<dbReference type="PROSITE" id="PS00447">
    <property type="entry name" value="DNA_POLYMERASE_A"/>
    <property type="match status" value="1"/>
</dbReference>
<protein>
    <recommendedName>
        <fullName evidence="4 18">DNA polymerase I</fullName>
        <ecNumber evidence="3 18">2.7.7.7</ecNumber>
    </recommendedName>
</protein>
<keyword evidence="9" id="KW-0255">Endonuclease</keyword>
<dbReference type="SMART" id="SM00482">
    <property type="entry name" value="POLAc"/>
    <property type="match status" value="1"/>
</dbReference>
<dbReference type="InterPro" id="IPR036279">
    <property type="entry name" value="5-3_exonuclease_C_sf"/>
</dbReference>
<dbReference type="GO" id="GO:0006261">
    <property type="term" value="P:DNA-templated DNA replication"/>
    <property type="evidence" value="ECO:0007669"/>
    <property type="project" value="UniProtKB-UniRule"/>
</dbReference>
<comment type="function">
    <text evidence="19">In addition to polymerase activity, this DNA polymerase exhibits 3'-5' and 5'-3' exonuclease activity.</text>
</comment>
<dbReference type="FunFam" id="1.10.150.20:FF:000003">
    <property type="entry name" value="DNA polymerase I"/>
    <property type="match status" value="1"/>
</dbReference>
<keyword evidence="15 19" id="KW-0238">DNA-binding</keyword>
<evidence type="ECO:0000256" key="15">
    <source>
        <dbReference type="ARBA" id="ARBA00023125"/>
    </source>
</evidence>
<reference evidence="23 24" key="1">
    <citation type="journal article" date="2014" name="Genome Announc.">
        <title>Draft Genome Sequence of the Agar-Degrading Bacterium Catenovulum sp. Strain DS-2, Isolated from Intestines of Haliotis diversicolor.</title>
        <authorList>
            <person name="Shan D."/>
            <person name="Li X."/>
            <person name="Gu Z."/>
            <person name="Wei G."/>
            <person name="Gao Z."/>
            <person name="Shao Z."/>
        </authorList>
    </citation>
    <scope>NUCLEOTIDE SEQUENCE [LARGE SCALE GENOMIC DNA]</scope>
    <source>
        <strain evidence="23 24">DS-2</strain>
    </source>
</reference>
<keyword evidence="16 19" id="KW-0234">DNA repair</keyword>
<evidence type="ECO:0000256" key="1">
    <source>
        <dbReference type="ARBA" id="ARBA00007705"/>
    </source>
</evidence>
<dbReference type="EMBL" id="ARZY01000029">
    <property type="protein sequence ID" value="EWH09089.1"/>
    <property type="molecule type" value="Genomic_DNA"/>
</dbReference>
<organism evidence="23 24">
    <name type="scientific">Catenovulum agarivorans DS-2</name>
    <dbReference type="NCBI Taxonomy" id="1328313"/>
    <lineage>
        <taxon>Bacteria</taxon>
        <taxon>Pseudomonadati</taxon>
        <taxon>Pseudomonadota</taxon>
        <taxon>Gammaproteobacteria</taxon>
        <taxon>Alteromonadales</taxon>
        <taxon>Alteromonadaceae</taxon>
        <taxon>Catenovulum</taxon>
    </lineage>
</organism>
<dbReference type="CDD" id="cd08637">
    <property type="entry name" value="DNA_pol_A_pol_I_C"/>
    <property type="match status" value="1"/>
</dbReference>
<evidence type="ECO:0000256" key="18">
    <source>
        <dbReference type="NCBIfam" id="TIGR00593"/>
    </source>
</evidence>
<dbReference type="InterPro" id="IPR002562">
    <property type="entry name" value="3'-5'_exonuclease_dom"/>
</dbReference>
<dbReference type="PATRIC" id="fig|1328313.3.peg.2853"/>
<dbReference type="SUPFAM" id="SSF56672">
    <property type="entry name" value="DNA/RNA polymerases"/>
    <property type="match status" value="1"/>
</dbReference>
<proteinExistence type="inferred from homology"/>
<dbReference type="Gene3D" id="1.20.1060.10">
    <property type="entry name" value="Taq DNA Polymerase, Chain T, domain 4"/>
    <property type="match status" value="1"/>
</dbReference>
<dbReference type="SUPFAM" id="SSF53098">
    <property type="entry name" value="Ribonuclease H-like"/>
    <property type="match status" value="1"/>
</dbReference>
<name>W7Q8I0_9ALTE</name>
<dbReference type="Pfam" id="PF01612">
    <property type="entry name" value="DNA_pol_A_exo1"/>
    <property type="match status" value="1"/>
</dbReference>
<dbReference type="Gene3D" id="3.30.70.370">
    <property type="match status" value="1"/>
</dbReference>
<evidence type="ECO:0000256" key="10">
    <source>
        <dbReference type="ARBA" id="ARBA00022763"/>
    </source>
</evidence>
<sequence>MAQIPQNPLVLVDGSSYLFRAFHAPPHLTNSKGEPTGAVYGVVNMLKSLINKFKPTQMIVVFDAKGKTFRNDMYADYKANRPPMPDELRSQIEPLHKIIKAMGLPLVSIEGVEADDVIGTLAKQASEQGRHTLISTGDKDMAQLVNQHVTLINTMTDTVMDVDAVEEKFGIGPDLIIDYLALMGDKVDNIPGLPGVGPKTAVAMLQGMGNIKALYQDTAKVAELGFRGAKTMPKKLDENKEQLELSYQLATIKTDVELDLTPADFDIQAPDQAALIELFQEMEFKRWLSEILGQQNGKSTNSAKGTEVADAAEQAAKKDAEYACILDETEFNLWLAKLENSERFAFDTETTSLNYMQARVVGVSFAVEPGQAAYVPFGHDYPDAPRQLSEEFVLGKLKPLLESNKIGKIGQNLKYDKHVLNNHGIELNGIEFDSMLESYVFNSVGTRHDMDSLALKYLGHKAISFEEIAGKGAKQLTFNQIPLEQAAPYAAEDADICLQLHQKLWQDIQQDDKLTSVLKEIELPLVPILSKIEQNGVYIDIHQLAQQSQEIEVRLAELETEAFAIAGEKFNLSSTKQLQAILFEKLNHPVLKKTPKGAPSTAEEVLQELALDYPLPKVIIQYRGLAKLKSTYTDKLPTMVDNKTGRLHTSYHQAVTATGRLSSTDPNLQNIPIRNEAGRKVRKAFVAQDGYKIVAADYSQIELRIMAHLSADKGLLTAFSEGKDIHKATAAEVFNLPLEQVSSEQRRSAKAINFGLIYGMSAFGLSRQLNIPRNEAQQYMDLYFERYPGVLTYMEDTRKFAEENGYVETIFGRRLHLPDIKARNGAVRKAAERAAINAPMQGTAADIIKKAMIKVAAWIDDIEVEKIKMIMQVHDELVFEVREDFVDEASGKIVELMQNAAELKVPLLVEAGIGDDWDQAH</sequence>
<evidence type="ECO:0000256" key="9">
    <source>
        <dbReference type="ARBA" id="ARBA00022759"/>
    </source>
</evidence>
<dbReference type="eggNOG" id="COG0258">
    <property type="taxonomic scope" value="Bacteria"/>
</dbReference>
<dbReference type="FunFam" id="1.10.150.20:FF:000002">
    <property type="entry name" value="DNA polymerase I"/>
    <property type="match status" value="1"/>
</dbReference>
<dbReference type="PRINTS" id="PR00868">
    <property type="entry name" value="DNAPOLI"/>
</dbReference>